<reference evidence="5 6" key="1">
    <citation type="journal article" date="2023" name="bioRxiv">
        <title>High-quality genome assemblies of four members of thePodospora anserinaspecies complex.</title>
        <authorList>
            <person name="Ament-Velasquez S.L."/>
            <person name="Vogan A.A."/>
            <person name="Wallerman O."/>
            <person name="Hartmann F."/>
            <person name="Gautier V."/>
            <person name="Silar P."/>
            <person name="Giraud T."/>
            <person name="Johannesson H."/>
        </authorList>
    </citation>
    <scope>NUCLEOTIDE SEQUENCE [LARGE SCALE GENOMIC DNA]</scope>
    <source>
        <strain evidence="5 6">CBS 112042</strain>
    </source>
</reference>
<sequence length="98" mass="10773">MGGHLVTVATCNLNQWVLDWEGNLNRIVESIHIAKAAGARLRVGPDESTHGILLDIGMPILHRNLRYNCRVICLDGKILLIVSLTTLAAMGIRLMVTM</sequence>
<dbReference type="InterPro" id="IPR036526">
    <property type="entry name" value="C-N_Hydrolase_sf"/>
</dbReference>
<keyword evidence="6" id="KW-1185">Reference proteome</keyword>
<gene>
    <name evidence="5" type="ORF">QC761_0034400</name>
</gene>
<dbReference type="PANTHER" id="PTHR23090">
    <property type="entry name" value="NH 3 /GLUTAMINE-DEPENDENT NAD + SYNTHETASE"/>
    <property type="match status" value="1"/>
</dbReference>
<dbReference type="EMBL" id="JAFFGZ010000004">
    <property type="protein sequence ID" value="KAK4645619.1"/>
    <property type="molecule type" value="Genomic_DNA"/>
</dbReference>
<evidence type="ECO:0000256" key="1">
    <source>
        <dbReference type="ARBA" id="ARBA00022598"/>
    </source>
</evidence>
<protein>
    <recommendedName>
        <fullName evidence="2">NAD(+) synthase [glutamine-hydrolyzing]</fullName>
    </recommendedName>
</protein>
<keyword evidence="3" id="KW-1133">Transmembrane helix</keyword>
<evidence type="ECO:0000259" key="4">
    <source>
        <dbReference type="PROSITE" id="PS50263"/>
    </source>
</evidence>
<accession>A0ABR0FP07</accession>
<dbReference type="Gene3D" id="3.60.110.10">
    <property type="entry name" value="Carbon-nitrogen hydrolase"/>
    <property type="match status" value="1"/>
</dbReference>
<evidence type="ECO:0000256" key="2">
    <source>
        <dbReference type="ARBA" id="ARBA00030681"/>
    </source>
</evidence>
<feature type="transmembrane region" description="Helical" evidence="3">
    <location>
        <begin position="78"/>
        <end position="96"/>
    </location>
</feature>
<evidence type="ECO:0000313" key="6">
    <source>
        <dbReference type="Proteomes" id="UP001322138"/>
    </source>
</evidence>
<evidence type="ECO:0000256" key="3">
    <source>
        <dbReference type="SAM" id="Phobius"/>
    </source>
</evidence>
<proteinExistence type="predicted"/>
<keyword evidence="3" id="KW-0472">Membrane</keyword>
<dbReference type="PROSITE" id="PS50263">
    <property type="entry name" value="CN_HYDROLASE"/>
    <property type="match status" value="1"/>
</dbReference>
<dbReference type="InterPro" id="IPR003010">
    <property type="entry name" value="C-N_Hydrolase"/>
</dbReference>
<name>A0ABR0FP07_9PEZI</name>
<evidence type="ECO:0000313" key="5">
    <source>
        <dbReference type="EMBL" id="KAK4645619.1"/>
    </source>
</evidence>
<keyword evidence="3" id="KW-0812">Transmembrane</keyword>
<feature type="domain" description="CN hydrolase" evidence="4">
    <location>
        <begin position="6"/>
        <end position="98"/>
    </location>
</feature>
<dbReference type="SUPFAM" id="SSF56317">
    <property type="entry name" value="Carbon-nitrogen hydrolase"/>
    <property type="match status" value="1"/>
</dbReference>
<dbReference type="Proteomes" id="UP001322138">
    <property type="component" value="Unassembled WGS sequence"/>
</dbReference>
<dbReference type="InterPro" id="IPR003694">
    <property type="entry name" value="NAD_synthase"/>
</dbReference>
<keyword evidence="1" id="KW-0436">Ligase</keyword>
<comment type="caution">
    <text evidence="5">The sequence shown here is derived from an EMBL/GenBank/DDBJ whole genome shotgun (WGS) entry which is preliminary data.</text>
</comment>
<dbReference type="GeneID" id="87891432"/>
<dbReference type="PANTHER" id="PTHR23090:SF9">
    <property type="entry name" value="GLUTAMINE-DEPENDENT NAD(+) SYNTHETASE"/>
    <property type="match status" value="1"/>
</dbReference>
<organism evidence="5 6">
    <name type="scientific">Podospora bellae-mahoneyi</name>
    <dbReference type="NCBI Taxonomy" id="2093777"/>
    <lineage>
        <taxon>Eukaryota</taxon>
        <taxon>Fungi</taxon>
        <taxon>Dikarya</taxon>
        <taxon>Ascomycota</taxon>
        <taxon>Pezizomycotina</taxon>
        <taxon>Sordariomycetes</taxon>
        <taxon>Sordariomycetidae</taxon>
        <taxon>Sordariales</taxon>
        <taxon>Podosporaceae</taxon>
        <taxon>Podospora</taxon>
    </lineage>
</organism>
<dbReference type="RefSeq" id="XP_062734595.1">
    <property type="nucleotide sequence ID" value="XM_062872299.1"/>
</dbReference>